<reference evidence="2" key="1">
    <citation type="submission" date="2015-11" db="EMBL/GenBank/DDBJ databases">
        <authorList>
            <person name="Varghese N."/>
        </authorList>
    </citation>
    <scope>NUCLEOTIDE SEQUENCE [LARGE SCALE GENOMIC DNA]</scope>
    <source>
        <strain evidence="2">DSM 45899</strain>
    </source>
</reference>
<protein>
    <recommendedName>
        <fullName evidence="3">DNA repair photolyase</fullName>
    </recommendedName>
</protein>
<dbReference type="RefSeq" id="WP_054571068.1">
    <property type="nucleotide sequence ID" value="NZ_FAOZ01000025.1"/>
</dbReference>
<proteinExistence type="predicted"/>
<sequence>MESRLGVDARRVHHSRRTRTAVVDQHATWIAVNPIQGCPKACSYCFLNERGQTAVRPEQLATPVETVDMLTASPYYAPDRPVALYTWTDVMALPSSRAHLADLLAVLVERQISNPLVLITKCPIPDETLHVVTTARQAGLRTIVYLSYSGLGRDMERGIRHDQLKATFPRLADADVPVAHYWRPAFPESATTGTMEAVFDWAAEYARCTVAAGLKVESAALARLAELWSELATTPGVTAAECVYPQAFWDFIHATHRRRPGYPLFHTNSCALAYVLDQSDRFGVFGSSVCTARNHCPAAQRRRCEADLLSRPALTEAAVRTALNRRGHPDTPFTLDHPHGEVVIHAVLPTSAAAALTQDLGMRVRIARQHSDPYWSSGTAGALPLVIGDAR</sequence>
<keyword evidence="2" id="KW-1185">Reference proteome</keyword>
<evidence type="ECO:0008006" key="3">
    <source>
        <dbReference type="Google" id="ProtNLM"/>
    </source>
</evidence>
<accession>A0A0S4QUB7</accession>
<evidence type="ECO:0000313" key="2">
    <source>
        <dbReference type="Proteomes" id="UP000198802"/>
    </source>
</evidence>
<evidence type="ECO:0000313" key="1">
    <source>
        <dbReference type="EMBL" id="CUU59185.1"/>
    </source>
</evidence>
<dbReference type="Proteomes" id="UP000198802">
    <property type="component" value="Unassembled WGS sequence"/>
</dbReference>
<gene>
    <name evidence="1" type="ORF">Ga0074812_12575</name>
</gene>
<organism evidence="1 2">
    <name type="scientific">Parafrankia irregularis</name>
    <dbReference type="NCBI Taxonomy" id="795642"/>
    <lineage>
        <taxon>Bacteria</taxon>
        <taxon>Bacillati</taxon>
        <taxon>Actinomycetota</taxon>
        <taxon>Actinomycetes</taxon>
        <taxon>Frankiales</taxon>
        <taxon>Frankiaceae</taxon>
        <taxon>Parafrankia</taxon>
    </lineage>
</organism>
<name>A0A0S4QUB7_9ACTN</name>
<dbReference type="EMBL" id="FAOZ01000025">
    <property type="protein sequence ID" value="CUU59185.1"/>
    <property type="molecule type" value="Genomic_DNA"/>
</dbReference>
<dbReference type="AlphaFoldDB" id="A0A0S4QUB7"/>